<name>A0A8X7WVF0_POLSE</name>
<proteinExistence type="inferred from homology"/>
<dbReference type="Proteomes" id="UP000886611">
    <property type="component" value="Unassembled WGS sequence"/>
</dbReference>
<evidence type="ECO:0000256" key="5">
    <source>
        <dbReference type="ARBA" id="ARBA00023180"/>
    </source>
</evidence>
<evidence type="ECO:0000256" key="4">
    <source>
        <dbReference type="ARBA" id="ARBA00022729"/>
    </source>
</evidence>
<evidence type="ECO:0000256" key="1">
    <source>
        <dbReference type="ARBA" id="ARBA00004613"/>
    </source>
</evidence>
<evidence type="ECO:0000256" key="2">
    <source>
        <dbReference type="ARBA" id="ARBA00009230"/>
    </source>
</evidence>
<dbReference type="InterPro" id="IPR012349">
    <property type="entry name" value="Split_barrel_FMN-bd"/>
</dbReference>
<dbReference type="Gene3D" id="2.30.110.10">
    <property type="entry name" value="Electron Transport, Fmn-binding Protein, Chain A"/>
    <property type="match status" value="1"/>
</dbReference>
<gene>
    <name evidence="6" type="primary">Creg2</name>
    <name evidence="6" type="ORF">GTO96_0012933</name>
</gene>
<dbReference type="PIRSF" id="PIRSF036911">
    <property type="entry name" value="CREG"/>
    <property type="match status" value="1"/>
</dbReference>
<sequence length="289" mass="32069">MSASSTLPLASLLVLLFSATSPGGPYVILNSVSWAVTDEVEEELDGVSNEDTLPALLQEDTSNIWKQTYPTSEEKSASPRTREPQPIPRTSRMFSYRREVGKATESPTPPPPPPPLPPHEEAAQNARSLVHRSIWGVLATTATQEPIKGVPLGNVFCISDGLPNNGTGIPFFYIPLKDSSVVDMISNPMATLTLSDPEGNYCREDATDLEDLKCNKVTLMGKMVPVEGEEVEYAKDALLSRHPVMKKWPSDHYWFFMKLNVEHIRLHSWLRGMSLISPDEYFKTTPNTT</sequence>
<dbReference type="EMBL" id="JAATIS010008602">
    <property type="protein sequence ID" value="KAG2456608.1"/>
    <property type="molecule type" value="Genomic_DNA"/>
</dbReference>
<feature type="non-terminal residue" evidence="6">
    <location>
        <position position="1"/>
    </location>
</feature>
<dbReference type="InterPro" id="IPR055343">
    <property type="entry name" value="CREG_beta-barrel"/>
</dbReference>
<dbReference type="PANTHER" id="PTHR13343">
    <property type="entry name" value="CREG1 PROTEIN"/>
    <property type="match status" value="1"/>
</dbReference>
<dbReference type="AlphaFoldDB" id="A0A8X7WVF0"/>
<comment type="similarity">
    <text evidence="2">Belongs to the CREG family.</text>
</comment>
<reference evidence="6 7" key="1">
    <citation type="journal article" date="2021" name="Cell">
        <title>Tracing the genetic footprints of vertebrate landing in non-teleost ray-finned fishes.</title>
        <authorList>
            <person name="Bi X."/>
            <person name="Wang K."/>
            <person name="Yang L."/>
            <person name="Pan H."/>
            <person name="Jiang H."/>
            <person name="Wei Q."/>
            <person name="Fang M."/>
            <person name="Yu H."/>
            <person name="Zhu C."/>
            <person name="Cai Y."/>
            <person name="He Y."/>
            <person name="Gan X."/>
            <person name="Zeng H."/>
            <person name="Yu D."/>
            <person name="Zhu Y."/>
            <person name="Jiang H."/>
            <person name="Qiu Q."/>
            <person name="Yang H."/>
            <person name="Zhang Y.E."/>
            <person name="Wang W."/>
            <person name="Zhu M."/>
            <person name="He S."/>
            <person name="Zhang G."/>
        </authorList>
    </citation>
    <scope>NUCLEOTIDE SEQUENCE [LARGE SCALE GENOMIC DNA]</scope>
    <source>
        <strain evidence="6">Bchr_013</strain>
    </source>
</reference>
<keyword evidence="5" id="KW-0325">Glycoprotein</keyword>
<evidence type="ECO:0000256" key="3">
    <source>
        <dbReference type="ARBA" id="ARBA00022525"/>
    </source>
</evidence>
<dbReference type="PANTHER" id="PTHR13343:SF15">
    <property type="entry name" value="PROTEIN CREG2"/>
    <property type="match status" value="1"/>
</dbReference>
<keyword evidence="4" id="KW-0732">Signal</keyword>
<comment type="caution">
    <text evidence="6">The sequence shown here is derived from an EMBL/GenBank/DDBJ whole genome shotgun (WGS) entry which is preliminary data.</text>
</comment>
<dbReference type="GO" id="GO:0005737">
    <property type="term" value="C:cytoplasm"/>
    <property type="evidence" value="ECO:0007669"/>
    <property type="project" value="UniProtKB-ARBA"/>
</dbReference>
<protein>
    <submittedName>
        <fullName evidence="6">CREG2 protein</fullName>
    </submittedName>
</protein>
<dbReference type="Pfam" id="PF13883">
    <property type="entry name" value="CREG_beta-barrel"/>
    <property type="match status" value="1"/>
</dbReference>
<dbReference type="FunFam" id="2.30.110.10:FF:000004">
    <property type="entry name" value="Cellular repressor of E1A-stimulated genes 1"/>
    <property type="match status" value="1"/>
</dbReference>
<evidence type="ECO:0000313" key="7">
    <source>
        <dbReference type="Proteomes" id="UP000886611"/>
    </source>
</evidence>
<feature type="non-terminal residue" evidence="6">
    <location>
        <position position="289"/>
    </location>
</feature>
<dbReference type="GO" id="GO:0005615">
    <property type="term" value="C:extracellular space"/>
    <property type="evidence" value="ECO:0007669"/>
    <property type="project" value="TreeGrafter"/>
</dbReference>
<dbReference type="SUPFAM" id="SSF50475">
    <property type="entry name" value="FMN-binding split barrel"/>
    <property type="match status" value="1"/>
</dbReference>
<keyword evidence="7" id="KW-1185">Reference proteome</keyword>
<dbReference type="InterPro" id="IPR014631">
    <property type="entry name" value="CREG"/>
</dbReference>
<organism evidence="6 7">
    <name type="scientific">Polypterus senegalus</name>
    <name type="common">Senegal bichir</name>
    <dbReference type="NCBI Taxonomy" id="55291"/>
    <lineage>
        <taxon>Eukaryota</taxon>
        <taxon>Metazoa</taxon>
        <taxon>Chordata</taxon>
        <taxon>Craniata</taxon>
        <taxon>Vertebrata</taxon>
        <taxon>Euteleostomi</taxon>
        <taxon>Actinopterygii</taxon>
        <taxon>Polypteriformes</taxon>
        <taxon>Polypteridae</taxon>
        <taxon>Polypterus</taxon>
    </lineage>
</organism>
<keyword evidence="3" id="KW-0964">Secreted</keyword>
<dbReference type="GO" id="GO:0012505">
    <property type="term" value="C:endomembrane system"/>
    <property type="evidence" value="ECO:0007669"/>
    <property type="project" value="UniProtKB-ARBA"/>
</dbReference>
<comment type="subcellular location">
    <subcellularLocation>
        <location evidence="1">Secreted</location>
    </subcellularLocation>
</comment>
<accession>A0A8X7WVF0</accession>
<evidence type="ECO:0000313" key="6">
    <source>
        <dbReference type="EMBL" id="KAG2456608.1"/>
    </source>
</evidence>